<feature type="region of interest" description="Disordered" evidence="11">
    <location>
        <begin position="1185"/>
        <end position="1212"/>
    </location>
</feature>
<evidence type="ECO:0000256" key="7">
    <source>
        <dbReference type="ARBA" id="ARBA00023125"/>
    </source>
</evidence>
<dbReference type="Pfam" id="PF21549">
    <property type="entry name" value="PRDM2_PR"/>
    <property type="match status" value="1"/>
</dbReference>
<feature type="domain" description="C2H2-type" evidence="12">
    <location>
        <begin position="838"/>
        <end position="865"/>
    </location>
</feature>
<dbReference type="EMBL" id="JADBJN010000001">
    <property type="protein sequence ID" value="KAG5681168.1"/>
    <property type="molecule type" value="Genomic_DNA"/>
</dbReference>
<feature type="region of interest" description="Disordered" evidence="11">
    <location>
        <begin position="268"/>
        <end position="290"/>
    </location>
</feature>
<feature type="compositionally biased region" description="Acidic residues" evidence="11">
    <location>
        <begin position="1075"/>
        <end position="1087"/>
    </location>
</feature>
<feature type="compositionally biased region" description="Acidic residues" evidence="11">
    <location>
        <begin position="505"/>
        <end position="527"/>
    </location>
</feature>
<dbReference type="InterPro" id="IPR001214">
    <property type="entry name" value="SET_dom"/>
</dbReference>
<feature type="compositionally biased region" description="Low complexity" evidence="11">
    <location>
        <begin position="55"/>
        <end position="80"/>
    </location>
</feature>
<keyword evidence="6" id="KW-0805">Transcription regulation</keyword>
<feature type="region of interest" description="Disordered" evidence="11">
    <location>
        <begin position="1231"/>
        <end position="1256"/>
    </location>
</feature>
<dbReference type="InterPro" id="IPR050331">
    <property type="entry name" value="Zinc_finger"/>
</dbReference>
<evidence type="ECO:0000256" key="6">
    <source>
        <dbReference type="ARBA" id="ARBA00023015"/>
    </source>
</evidence>
<feature type="region of interest" description="Disordered" evidence="11">
    <location>
        <begin position="1"/>
        <end position="25"/>
    </location>
</feature>
<dbReference type="InterPro" id="IPR036236">
    <property type="entry name" value="Znf_C2H2_sf"/>
</dbReference>
<evidence type="ECO:0000256" key="10">
    <source>
        <dbReference type="PROSITE-ProRule" id="PRU00042"/>
    </source>
</evidence>
<keyword evidence="4 10" id="KW-0863">Zinc-finger</keyword>
<sequence length="1899" mass="214740">MPKSASTHNDNDESDNDFSSANENSNLSEINPLVLSSQANLLRQATAAVAFSQNSSSSTSSLTTDRNNGGVSGVGLLSNNNNQNSNQSICNVGVNSNCSSNNSGSGSPNKKFRHQNFSKNIYIGTKNAERWDNLRNLFQFKNDVEFVSFLLNTAENEARSNKNGFKLPIFQKDTSSNSSNHIDNSQSYEKEQSTSTFLQKHKQHQQQRQQQHVENQQQQQHIKQLQQQQQMPKKVKRVQFQDNVNIINEDMSQSHETMNMAKLATSNDNNAQDHSISSTIDGSVSSEESNNTTEILDCRIEEKIKNELEEKQKLIESGRIGNGRYDEAPTPPPPISSSLMDKQMMSEGEDDEEELDENPRPILSKRRFYDIRKAPTMLDAKLNELSELNQDKSVFDFKDDDDDVDSEGRLEINSDFMIRDRKTSTSSSVKKSYKPKVCLACNTKHGKETCPIRNPISSIPNQIDFADWIVEHPIIEPPRQILCDKDAPLEDDKMFFEDTMKSETEMDDELDDGLEDDLDDDDEEDDKMDMPMEPNEEGPFFADESLPHEFEFLPSHVYPNCNQSIFTKIFIPKYTQLGPLVGVITPEVDIPDDCNMKYIFEIHDSILSKSIYYNVENKQKSNWFRYLQPARARDQRNLTMVKVEDKIYFVSCMDINIGCELLYWSDDINSAWGKKKIEKTSCGGCNIRFEHSLHYRTHCSVFHDPGFSLTIRKYHCKVCGVAVLGKENIMKHAEKLHDGKGAYQCQYCKKFFLRLNYLEMHRTYGCSANPQRARPLCDFCGRKFCQPQKLKVHIKRMHSDMAEVLRDFQCKLCSKLLGSRAALQRHSKEVHSRNSAVVSCPRCQKLFQNRSNLKIHMLTHSGVRPFKCAENECSAAFTTKQCLQFHYKKVHGFTQEQMPKIERSVAYTFDAYSGGLQPEPLDGMVRRQRKVPSTNDALSGPTKQQGSKGMLPREKETMLKDKTFLSSISDLCKNENNLNLLSSKISSILNCNLKEMNKKLMNNSVAEGVDMDGNGGGYHSNNDFSAENLNAADMEAKMIAAGKNMRTLFQQQKRSEESMMNESITGHHHDNNTNDMDDDEEEEEDESERFKSPISRRSLNSQLAITSNPRFKDFLLQTNPNLVISKGSKKWISDPVNTMGMDDNDVMTQANRDFLAKLISSKLHKGNVQARIDEGAEHSPVLDVESGMHHHHNNPHQQQAQQQQQQADQNQYNQAYASQNGVQNDDLMDTMQQQQQSQYANNNNSNNSNNQSFNAHFNPLGGFYNGNTNVSRNMATTIPTSASLLVEAALSSVSTMIGNNHDMNDNGNNQQMNIDDGHHHQPEDLPDEMTNPEFQNNAMMTSVDENMKIMKAQQQNFPIHLPSMSTFANSSNMMQDNNEIDVDAATPKSQEKMCAYTPSGEKDVQGAFQNQQDSCSPARTLTPDQHNTNYVSANFNAQRNQQVQQMQSSPGQLSQQRQIYGSEHDLVSSPASTPSLPRYDFGAENYRARREKNLAVAGNMDYNKSVHHQQQAQHQQQTPQMTHLSSDEENSIVIAENLSVSHQQQQQSHLVNDKIKINSQLSDLMYASSKYADNQSAANHLHRESLNDLRLKYNEQGLEIQEFAAAARNQVVNENVGSGNSNGDYHQGLDMSSRAGIAGYHPAHNFQLASSAAGSNLSFNRYQHHIYDILTDREAQQNAQQQQQDHHPFQLQQQQQQIQHLLQDHISATHQQQEHEDPSGSGVDLSRTSNYIVPPSPPSAPSHLPTHSYQHAHSEMLRMASLDLSSAGGSSSGMVAANNSHHVRHHTSFLPPHAATNRDLSEHHRFLPTADQRLLVDPTAHLLLEQNNRLLSASAENNRILDQTRLLSAEGGPANRHVVSPRGFGAYHHSHHTQVKYHHQGHSSSNQQQNYHPFSATYY</sequence>
<accession>A0A9J6CH52</accession>
<comment type="caution">
    <text evidence="13">The sequence shown here is derived from an EMBL/GenBank/DDBJ whole genome shotgun (WGS) entry which is preliminary data.</text>
</comment>
<keyword evidence="7" id="KW-0238">DNA-binding</keyword>
<feature type="domain" description="C2H2-type" evidence="12">
    <location>
        <begin position="714"/>
        <end position="742"/>
    </location>
</feature>
<dbReference type="SMART" id="SM00355">
    <property type="entry name" value="ZnF_C2H2"/>
    <property type="match status" value="7"/>
</dbReference>
<dbReference type="Proteomes" id="UP001107558">
    <property type="component" value="Chromosome 1"/>
</dbReference>
<feature type="compositionally biased region" description="Low complexity" evidence="11">
    <location>
        <begin position="1508"/>
        <end position="1517"/>
    </location>
</feature>
<feature type="region of interest" description="Disordered" evidence="11">
    <location>
        <begin position="171"/>
        <end position="234"/>
    </location>
</feature>
<dbReference type="PANTHER" id="PTHR16515:SF49">
    <property type="entry name" value="GASTRULA ZINC FINGER PROTEIN XLCGF49.1-LIKE-RELATED"/>
    <property type="match status" value="1"/>
</dbReference>
<dbReference type="FunFam" id="3.30.160.60:FF:001536">
    <property type="entry name" value="CLUMA_CG004886, isoform A"/>
    <property type="match status" value="1"/>
</dbReference>
<evidence type="ECO:0000256" key="5">
    <source>
        <dbReference type="ARBA" id="ARBA00022833"/>
    </source>
</evidence>
<feature type="region of interest" description="Disordered" evidence="11">
    <location>
        <begin position="53"/>
        <end position="80"/>
    </location>
</feature>
<feature type="domain" description="C2H2-type" evidence="12">
    <location>
        <begin position="775"/>
        <end position="803"/>
    </location>
</feature>
<dbReference type="GO" id="GO:0008276">
    <property type="term" value="F:protein methyltransferase activity"/>
    <property type="evidence" value="ECO:0007669"/>
    <property type="project" value="UniProtKB-ARBA"/>
</dbReference>
<feature type="compositionally biased region" description="Low complexity" evidence="11">
    <location>
        <begin position="1195"/>
        <end position="1212"/>
    </location>
</feature>
<name>A0A9J6CH52_POLVA</name>
<reference evidence="13" key="1">
    <citation type="submission" date="2021-03" db="EMBL/GenBank/DDBJ databases">
        <title>Chromosome level genome of the anhydrobiotic midge Polypedilum vanderplanki.</title>
        <authorList>
            <person name="Yoshida Y."/>
            <person name="Kikawada T."/>
            <person name="Gusev O."/>
        </authorList>
    </citation>
    <scope>NUCLEOTIDE SEQUENCE</scope>
    <source>
        <strain evidence="13">NIAS01</strain>
        <tissue evidence="13">Whole body or cell culture</tissue>
    </source>
</reference>
<comment type="subcellular location">
    <subcellularLocation>
        <location evidence="1">Nucleus</location>
    </subcellularLocation>
</comment>
<evidence type="ECO:0000256" key="11">
    <source>
        <dbReference type="SAM" id="MobiDB-lite"/>
    </source>
</evidence>
<gene>
    <name evidence="13" type="ORF">PVAND_010626</name>
</gene>
<feature type="region of interest" description="Disordered" evidence="11">
    <location>
        <begin position="930"/>
        <end position="952"/>
    </location>
</feature>
<protein>
    <recommendedName>
        <fullName evidence="12">C2H2-type domain-containing protein</fullName>
    </recommendedName>
</protein>
<feature type="compositionally biased region" description="Low complexity" evidence="11">
    <location>
        <begin position="1676"/>
        <end position="1701"/>
    </location>
</feature>
<feature type="compositionally biased region" description="Low complexity" evidence="11">
    <location>
        <begin position="206"/>
        <end position="232"/>
    </location>
</feature>
<feature type="region of interest" description="Disordered" evidence="11">
    <location>
        <begin position="1507"/>
        <end position="1527"/>
    </location>
</feature>
<feature type="region of interest" description="Disordered" evidence="11">
    <location>
        <begin position="1872"/>
        <end position="1899"/>
    </location>
</feature>
<feature type="compositionally biased region" description="Low complexity" evidence="11">
    <location>
        <begin position="1232"/>
        <end position="1254"/>
    </location>
</feature>
<feature type="domain" description="C2H2-type" evidence="12">
    <location>
        <begin position="808"/>
        <end position="836"/>
    </location>
</feature>
<keyword evidence="5" id="KW-0862">Zinc</keyword>
<organism evidence="13 14">
    <name type="scientific">Polypedilum vanderplanki</name>
    <name type="common">Sleeping chironomid midge</name>
    <dbReference type="NCBI Taxonomy" id="319348"/>
    <lineage>
        <taxon>Eukaryota</taxon>
        <taxon>Metazoa</taxon>
        <taxon>Ecdysozoa</taxon>
        <taxon>Arthropoda</taxon>
        <taxon>Hexapoda</taxon>
        <taxon>Insecta</taxon>
        <taxon>Pterygota</taxon>
        <taxon>Neoptera</taxon>
        <taxon>Endopterygota</taxon>
        <taxon>Diptera</taxon>
        <taxon>Nematocera</taxon>
        <taxon>Chironomoidea</taxon>
        <taxon>Chironomidae</taxon>
        <taxon>Chironominae</taxon>
        <taxon>Polypedilum</taxon>
        <taxon>Polypedilum</taxon>
    </lineage>
</organism>
<evidence type="ECO:0000256" key="9">
    <source>
        <dbReference type="ARBA" id="ARBA00023242"/>
    </source>
</evidence>
<dbReference type="GO" id="GO:0010468">
    <property type="term" value="P:regulation of gene expression"/>
    <property type="evidence" value="ECO:0007669"/>
    <property type="project" value="TreeGrafter"/>
</dbReference>
<dbReference type="PROSITE" id="PS00028">
    <property type="entry name" value="ZINC_FINGER_C2H2_1"/>
    <property type="match status" value="5"/>
</dbReference>
<evidence type="ECO:0000256" key="2">
    <source>
        <dbReference type="ARBA" id="ARBA00022723"/>
    </source>
</evidence>
<keyword evidence="8" id="KW-0804">Transcription</keyword>
<proteinExistence type="predicted"/>
<feature type="compositionally biased region" description="Polar residues" evidence="11">
    <location>
        <begin position="931"/>
        <end position="947"/>
    </location>
</feature>
<keyword evidence="2" id="KW-0479">Metal-binding</keyword>
<feature type="region of interest" description="Disordered" evidence="11">
    <location>
        <begin position="502"/>
        <end position="533"/>
    </location>
</feature>
<evidence type="ECO:0000313" key="13">
    <source>
        <dbReference type="EMBL" id="KAG5681168.1"/>
    </source>
</evidence>
<feature type="compositionally biased region" description="Polar residues" evidence="11">
    <location>
        <begin position="1052"/>
        <end position="1064"/>
    </location>
</feature>
<dbReference type="PANTHER" id="PTHR16515">
    <property type="entry name" value="PR DOMAIN ZINC FINGER PROTEIN"/>
    <property type="match status" value="1"/>
</dbReference>
<evidence type="ECO:0000256" key="4">
    <source>
        <dbReference type="ARBA" id="ARBA00022771"/>
    </source>
</evidence>
<feature type="region of interest" description="Disordered" evidence="11">
    <location>
        <begin position="315"/>
        <end position="357"/>
    </location>
</feature>
<dbReference type="InterPro" id="IPR046341">
    <property type="entry name" value="SET_dom_sf"/>
</dbReference>
<feature type="compositionally biased region" description="Low complexity" evidence="11">
    <location>
        <begin position="1882"/>
        <end position="1892"/>
    </location>
</feature>
<feature type="region of interest" description="Disordered" evidence="11">
    <location>
        <begin position="1674"/>
        <end position="1747"/>
    </location>
</feature>
<dbReference type="Gene3D" id="3.30.160.60">
    <property type="entry name" value="Classic Zinc Finger"/>
    <property type="match status" value="4"/>
</dbReference>
<feature type="compositionally biased region" description="Low complexity" evidence="11">
    <location>
        <begin position="275"/>
        <end position="290"/>
    </location>
</feature>
<dbReference type="FunFam" id="3.30.160.60:FF:001636">
    <property type="entry name" value="CLUMA_CG004886, isoform A"/>
    <property type="match status" value="1"/>
</dbReference>
<dbReference type="OrthoDB" id="6369905at2759"/>
<dbReference type="GO" id="GO:0003677">
    <property type="term" value="F:DNA binding"/>
    <property type="evidence" value="ECO:0007669"/>
    <property type="project" value="UniProtKB-KW"/>
</dbReference>
<feature type="compositionally biased region" description="Acidic residues" evidence="11">
    <location>
        <begin position="347"/>
        <end position="356"/>
    </location>
</feature>
<dbReference type="GO" id="GO:0008270">
    <property type="term" value="F:zinc ion binding"/>
    <property type="evidence" value="ECO:0007669"/>
    <property type="project" value="UniProtKB-KW"/>
</dbReference>
<dbReference type="PROSITE" id="PS50157">
    <property type="entry name" value="ZINC_FINGER_C2H2_2"/>
    <property type="match status" value="6"/>
</dbReference>
<evidence type="ECO:0000256" key="3">
    <source>
        <dbReference type="ARBA" id="ARBA00022737"/>
    </source>
</evidence>
<dbReference type="Pfam" id="PF00096">
    <property type="entry name" value="zf-C2H2"/>
    <property type="match status" value="1"/>
</dbReference>
<dbReference type="SUPFAM" id="SSF57667">
    <property type="entry name" value="beta-beta-alpha zinc fingers"/>
    <property type="match status" value="3"/>
</dbReference>
<dbReference type="Gene3D" id="2.170.270.10">
    <property type="entry name" value="SET domain"/>
    <property type="match status" value="1"/>
</dbReference>
<evidence type="ECO:0000256" key="1">
    <source>
        <dbReference type="ARBA" id="ARBA00004123"/>
    </source>
</evidence>
<feature type="compositionally biased region" description="Basic residues" evidence="11">
    <location>
        <begin position="1872"/>
        <end position="1881"/>
    </location>
</feature>
<feature type="domain" description="C2H2-type" evidence="12">
    <location>
        <begin position="866"/>
        <end position="896"/>
    </location>
</feature>
<dbReference type="GO" id="GO:0005634">
    <property type="term" value="C:nucleus"/>
    <property type="evidence" value="ECO:0007669"/>
    <property type="project" value="UniProtKB-SubCell"/>
</dbReference>
<evidence type="ECO:0000313" key="14">
    <source>
        <dbReference type="Proteomes" id="UP001107558"/>
    </source>
</evidence>
<dbReference type="InterPro" id="IPR013087">
    <property type="entry name" value="Znf_C2H2_type"/>
</dbReference>
<keyword evidence="9" id="KW-0539">Nucleus</keyword>
<feature type="region of interest" description="Disordered" evidence="11">
    <location>
        <begin position="1052"/>
        <end position="1096"/>
    </location>
</feature>
<keyword evidence="14" id="KW-1185">Reference proteome</keyword>
<feature type="domain" description="C2H2-type" evidence="12">
    <location>
        <begin position="743"/>
        <end position="770"/>
    </location>
</feature>
<evidence type="ECO:0000259" key="12">
    <source>
        <dbReference type="PROSITE" id="PS50157"/>
    </source>
</evidence>
<dbReference type="GO" id="GO:0008757">
    <property type="term" value="F:S-adenosylmethionine-dependent methyltransferase activity"/>
    <property type="evidence" value="ECO:0007669"/>
    <property type="project" value="UniProtKB-ARBA"/>
</dbReference>
<dbReference type="GO" id="GO:0008170">
    <property type="term" value="F:N-methyltransferase activity"/>
    <property type="evidence" value="ECO:0007669"/>
    <property type="project" value="UniProtKB-ARBA"/>
</dbReference>
<feature type="compositionally biased region" description="Polar residues" evidence="11">
    <location>
        <begin position="172"/>
        <end position="198"/>
    </location>
</feature>
<evidence type="ECO:0000256" key="8">
    <source>
        <dbReference type="ARBA" id="ARBA00023163"/>
    </source>
</evidence>
<keyword evidence="3" id="KW-0677">Repeat</keyword>